<organism evidence="2 3">
    <name type="scientific">Candidatus Sulfotelmatobacter kueseliae</name>
    <dbReference type="NCBI Taxonomy" id="2042962"/>
    <lineage>
        <taxon>Bacteria</taxon>
        <taxon>Pseudomonadati</taxon>
        <taxon>Acidobacteriota</taxon>
        <taxon>Terriglobia</taxon>
        <taxon>Terriglobales</taxon>
        <taxon>Candidatus Korobacteraceae</taxon>
        <taxon>Candidatus Sulfotelmatobacter</taxon>
    </lineage>
</organism>
<protein>
    <recommendedName>
        <fullName evidence="4">MmcQ-like protein</fullName>
    </recommendedName>
</protein>
<dbReference type="EMBL" id="OMOD01000079">
    <property type="protein sequence ID" value="SPF36879.1"/>
    <property type="molecule type" value="Genomic_DNA"/>
</dbReference>
<dbReference type="PANTHER" id="PTHR35145">
    <property type="entry name" value="CYTOPLASMIC PROTEIN-RELATED"/>
    <property type="match status" value="1"/>
</dbReference>
<accession>A0A2U3KB45</accession>
<feature type="region of interest" description="Disordered" evidence="1">
    <location>
        <begin position="102"/>
        <end position="129"/>
    </location>
</feature>
<dbReference type="Gene3D" id="3.90.1150.30">
    <property type="match status" value="1"/>
</dbReference>
<reference evidence="3" key="1">
    <citation type="submission" date="2018-02" db="EMBL/GenBank/DDBJ databases">
        <authorList>
            <person name="Hausmann B."/>
        </authorList>
    </citation>
    <scope>NUCLEOTIDE SEQUENCE [LARGE SCALE GENOMIC DNA]</scope>
    <source>
        <strain evidence="3">Peat soil MAG SbA1</strain>
    </source>
</reference>
<dbReference type="OrthoDB" id="9789813at2"/>
<dbReference type="InterPro" id="IPR058532">
    <property type="entry name" value="YjbR/MT2646/Rv2570-like"/>
</dbReference>
<dbReference type="Pfam" id="PF04237">
    <property type="entry name" value="YjbR"/>
    <property type="match status" value="1"/>
</dbReference>
<dbReference type="PANTHER" id="PTHR35145:SF1">
    <property type="entry name" value="CYTOPLASMIC PROTEIN"/>
    <property type="match status" value="1"/>
</dbReference>
<dbReference type="InterPro" id="IPR007351">
    <property type="entry name" value="YjbR"/>
</dbReference>
<evidence type="ECO:0008006" key="4">
    <source>
        <dbReference type="Google" id="ProtNLM"/>
    </source>
</evidence>
<dbReference type="AlphaFoldDB" id="A0A2U3KB45"/>
<gene>
    <name evidence="2" type="ORF">SBA1_170009</name>
</gene>
<dbReference type="SUPFAM" id="SSF142906">
    <property type="entry name" value="YjbR-like"/>
    <property type="match status" value="1"/>
</dbReference>
<proteinExistence type="predicted"/>
<evidence type="ECO:0000313" key="3">
    <source>
        <dbReference type="Proteomes" id="UP000238701"/>
    </source>
</evidence>
<name>A0A2U3KB45_9BACT</name>
<dbReference type="InterPro" id="IPR038056">
    <property type="entry name" value="YjbR-like_sf"/>
</dbReference>
<sequence>MNADEIRQFCLAFPQATEKLQWGDDLCFKIRGKIFAIVSLDHRKLCFKCTAETFAELIERENIRPAPYVGRYKWVMLDRLDALRNDELKDLIRQSYEMVAARAPKAGARTSKQKKKPGGGTGRTGAKRS</sequence>
<evidence type="ECO:0000256" key="1">
    <source>
        <dbReference type="SAM" id="MobiDB-lite"/>
    </source>
</evidence>
<evidence type="ECO:0000313" key="2">
    <source>
        <dbReference type="EMBL" id="SPF36879.1"/>
    </source>
</evidence>
<dbReference type="Proteomes" id="UP000238701">
    <property type="component" value="Unassembled WGS sequence"/>
</dbReference>